<protein>
    <submittedName>
        <fullName evidence="1">Aminopeptidase P family protein</fullName>
    </submittedName>
</protein>
<keyword evidence="1" id="KW-0031">Aminopeptidase</keyword>
<feature type="non-terminal residue" evidence="1">
    <location>
        <position position="1"/>
    </location>
</feature>
<sequence>GDKTILQPGMMPAVDGSVSVKKTFRAQVGDSFIVTENGYEPLTEFAKDLEDVVC</sequence>
<dbReference type="AlphaFoldDB" id="A0A432GCE3"/>
<evidence type="ECO:0000313" key="2">
    <source>
        <dbReference type="Proteomes" id="UP000286732"/>
    </source>
</evidence>
<dbReference type="Gene3D" id="3.90.230.10">
    <property type="entry name" value="Creatinase/methionine aminopeptidase superfamily"/>
    <property type="match status" value="1"/>
</dbReference>
<gene>
    <name evidence="1" type="ORF">DSY98_02960</name>
</gene>
<comment type="caution">
    <text evidence="1">The sequence shown here is derived from an EMBL/GenBank/DDBJ whole genome shotgun (WGS) entry which is preliminary data.</text>
</comment>
<dbReference type="Proteomes" id="UP000286732">
    <property type="component" value="Unassembled WGS sequence"/>
</dbReference>
<keyword evidence="1" id="KW-0378">Hydrolase</keyword>
<dbReference type="InterPro" id="IPR036005">
    <property type="entry name" value="Creatinase/aminopeptidase-like"/>
</dbReference>
<keyword evidence="1" id="KW-0645">Protease</keyword>
<reference evidence="1 2" key="1">
    <citation type="submission" date="2018-06" db="EMBL/GenBank/DDBJ databases">
        <title>Combined omics and stable isotope probing to characterize newly discovered Mariana Back-Arc vent microbial communities.</title>
        <authorList>
            <person name="Trembath-Reichert E."/>
            <person name="Huber J.A."/>
        </authorList>
    </citation>
    <scope>NUCLEOTIDE SEQUENCE [LARGE SCALE GENOMIC DNA]</scope>
    <source>
        <strain evidence="1">MAG 63_2</strain>
    </source>
</reference>
<dbReference type="SUPFAM" id="SSF55920">
    <property type="entry name" value="Creatinase/aminopeptidase"/>
    <property type="match status" value="1"/>
</dbReference>
<name>A0A432GCE3_9DELT</name>
<accession>A0A432GCE3</accession>
<organism evidence="1 2">
    <name type="scientific">SAR324 cluster bacterium</name>
    <dbReference type="NCBI Taxonomy" id="2024889"/>
    <lineage>
        <taxon>Bacteria</taxon>
        <taxon>Deltaproteobacteria</taxon>
        <taxon>SAR324 cluster</taxon>
    </lineage>
</organism>
<proteinExistence type="predicted"/>
<dbReference type="EMBL" id="QNZM01000114">
    <property type="protein sequence ID" value="RTZ81318.1"/>
    <property type="molecule type" value="Genomic_DNA"/>
</dbReference>
<evidence type="ECO:0000313" key="1">
    <source>
        <dbReference type="EMBL" id="RTZ81318.1"/>
    </source>
</evidence>
<dbReference type="GO" id="GO:0004177">
    <property type="term" value="F:aminopeptidase activity"/>
    <property type="evidence" value="ECO:0007669"/>
    <property type="project" value="UniProtKB-KW"/>
</dbReference>